<dbReference type="Proteomes" id="UP001335720">
    <property type="component" value="Chromosome"/>
</dbReference>
<dbReference type="GO" id="GO:0003700">
    <property type="term" value="F:DNA-binding transcription factor activity"/>
    <property type="evidence" value="ECO:0007669"/>
    <property type="project" value="InterPro"/>
</dbReference>
<dbReference type="GO" id="GO:0005509">
    <property type="term" value="F:calcium ion binding"/>
    <property type="evidence" value="ECO:0007669"/>
    <property type="project" value="InterPro"/>
</dbReference>
<sequence>MEARFKPKMLRVLNIEDNSNFDNYERKILDLNGIDMYMLPFFNYNEIVKIIEANRFDVIILNLFDFNEKNINKILRNVRSLKCAEKLKILLVKHFLKNIFEKKILQYKIDNCISKPFNCLELINILKKIYYENCNIQNYELETKIINILHKIGIPANIKGYIYLRKALNLCICNHEYIYTITKKLYPVVAETFFTTALRVERNIRNAIEIAWNRGSAEILNMYFGYTVLEVRGKPTNSEFISLISEKIKIQMNSVIL</sequence>
<dbReference type="SUPFAM" id="SSF46894">
    <property type="entry name" value="C-terminal effector domain of the bipartite response regulators"/>
    <property type="match status" value="1"/>
</dbReference>
<dbReference type="InterPro" id="IPR016032">
    <property type="entry name" value="Sig_transdc_resp-reg_C-effctor"/>
</dbReference>
<dbReference type="Pfam" id="PF08769">
    <property type="entry name" value="Spo0A_C"/>
    <property type="match status" value="1"/>
</dbReference>
<reference evidence="2" key="1">
    <citation type="journal article" date="2023" name="ISME J.">
        <title>Emergence of putative energy parasites within Clostridia revealed by genome analysis of a novel endosymbiotic clade.</title>
        <authorList>
            <person name="Takahashi K."/>
            <person name="Kuwahara H."/>
            <person name="Horikawa Y."/>
            <person name="Izawa K."/>
            <person name="Kato D."/>
            <person name="Inagaki T."/>
            <person name="Yuki M."/>
            <person name="Ohkuma M."/>
            <person name="Hongoh Y."/>
        </authorList>
    </citation>
    <scope>NUCLEOTIDE SEQUENCE</scope>
    <source>
        <strain evidence="2">RsTa-C01</strain>
    </source>
</reference>
<dbReference type="InterPro" id="IPR014879">
    <property type="entry name" value="Spo0A_C"/>
</dbReference>
<accession>A0AA48KZZ0</accession>
<dbReference type="SUPFAM" id="SSF52172">
    <property type="entry name" value="CheY-like"/>
    <property type="match status" value="1"/>
</dbReference>
<feature type="domain" description="Sporulation initiation factor Spo0A C-terminal" evidence="1">
    <location>
        <begin position="145"/>
        <end position="248"/>
    </location>
</feature>
<name>A0AA48KZZ0_9FIRM</name>
<dbReference type="Gene3D" id="1.10.10.10">
    <property type="entry name" value="Winged helix-like DNA-binding domain superfamily/Winged helix DNA-binding domain"/>
    <property type="match status" value="1"/>
</dbReference>
<evidence type="ECO:0000313" key="2">
    <source>
        <dbReference type="EMBL" id="BED92774.1"/>
    </source>
</evidence>
<proteinExistence type="predicted"/>
<evidence type="ECO:0000259" key="1">
    <source>
        <dbReference type="Pfam" id="PF08769"/>
    </source>
</evidence>
<dbReference type="GO" id="GO:0042173">
    <property type="term" value="P:regulation of sporulation resulting in formation of a cellular spore"/>
    <property type="evidence" value="ECO:0007669"/>
    <property type="project" value="InterPro"/>
</dbReference>
<dbReference type="InterPro" id="IPR011006">
    <property type="entry name" value="CheY-like_superfamily"/>
</dbReference>
<dbReference type="GO" id="GO:0003677">
    <property type="term" value="F:DNA binding"/>
    <property type="evidence" value="ECO:0007669"/>
    <property type="project" value="InterPro"/>
</dbReference>
<dbReference type="AlphaFoldDB" id="A0AA48KZZ0"/>
<dbReference type="KEGG" id="ptrh:RsTaC01_0654"/>
<organism evidence="2">
    <name type="scientific">Candidatus Paraimprobicoccus trichonymphae</name>
    <dbReference type="NCBI Taxonomy" id="3033793"/>
    <lineage>
        <taxon>Bacteria</taxon>
        <taxon>Bacillati</taxon>
        <taxon>Bacillota</taxon>
        <taxon>Clostridia</taxon>
        <taxon>Candidatus Paraimprobicoccus</taxon>
    </lineage>
</organism>
<protein>
    <submittedName>
        <fullName evidence="2">Sporulation transcription factor Spo0A</fullName>
    </submittedName>
</protein>
<dbReference type="Gene3D" id="3.40.50.2300">
    <property type="match status" value="1"/>
</dbReference>
<dbReference type="InterPro" id="IPR036388">
    <property type="entry name" value="WH-like_DNA-bd_sf"/>
</dbReference>
<dbReference type="EMBL" id="AP027925">
    <property type="protein sequence ID" value="BED92774.1"/>
    <property type="molecule type" value="Genomic_DNA"/>
</dbReference>
<gene>
    <name evidence="2" type="ORF">RsTaC01_0654</name>
</gene>
<dbReference type="GO" id="GO:0005737">
    <property type="term" value="C:cytoplasm"/>
    <property type="evidence" value="ECO:0007669"/>
    <property type="project" value="InterPro"/>
</dbReference>